<reference evidence="2 3" key="1">
    <citation type="submission" date="2020-02" db="EMBL/GenBank/DDBJ databases">
        <title>Whole-genome analyses of novel actinobacteria.</title>
        <authorList>
            <person name="Sahin N."/>
            <person name="Tatar D."/>
        </authorList>
    </citation>
    <scope>NUCLEOTIDE SEQUENCE [LARGE SCALE GENOMIC DNA]</scope>
    <source>
        <strain evidence="2 3">SB3404</strain>
    </source>
</reference>
<accession>A0A6G4X4Z4</accession>
<gene>
    <name evidence="2" type="ORF">G5C65_28410</name>
</gene>
<dbReference type="Proteomes" id="UP000477722">
    <property type="component" value="Unassembled WGS sequence"/>
</dbReference>
<comment type="caution">
    <text evidence="2">The sequence shown here is derived from an EMBL/GenBank/DDBJ whole genome shotgun (WGS) entry which is preliminary data.</text>
</comment>
<feature type="transmembrane region" description="Helical" evidence="1">
    <location>
        <begin position="106"/>
        <end position="131"/>
    </location>
</feature>
<evidence type="ECO:0000313" key="3">
    <source>
        <dbReference type="Proteomes" id="UP000477722"/>
    </source>
</evidence>
<protein>
    <submittedName>
        <fullName evidence="2">ABC transporter permease</fullName>
    </submittedName>
</protein>
<keyword evidence="1" id="KW-0472">Membrane</keyword>
<feature type="transmembrane region" description="Helical" evidence="1">
    <location>
        <begin position="143"/>
        <end position="165"/>
    </location>
</feature>
<feature type="transmembrane region" description="Helical" evidence="1">
    <location>
        <begin position="374"/>
        <end position="397"/>
    </location>
</feature>
<dbReference type="EMBL" id="JAAKZZ010000415">
    <property type="protein sequence ID" value="NGO72202.1"/>
    <property type="molecule type" value="Genomic_DNA"/>
</dbReference>
<keyword evidence="3" id="KW-1185">Reference proteome</keyword>
<feature type="transmembrane region" description="Helical" evidence="1">
    <location>
        <begin position="409"/>
        <end position="433"/>
    </location>
</feature>
<feature type="transmembrane region" description="Helical" evidence="1">
    <location>
        <begin position="65"/>
        <end position="85"/>
    </location>
</feature>
<feature type="transmembrane region" description="Helical" evidence="1">
    <location>
        <begin position="440"/>
        <end position="458"/>
    </location>
</feature>
<dbReference type="AlphaFoldDB" id="A0A6G4X4Z4"/>
<feature type="transmembrane region" description="Helical" evidence="1">
    <location>
        <begin position="276"/>
        <end position="295"/>
    </location>
</feature>
<proteinExistence type="predicted"/>
<feature type="transmembrane region" description="Helical" evidence="1">
    <location>
        <begin position="324"/>
        <end position="345"/>
    </location>
</feature>
<evidence type="ECO:0000313" key="2">
    <source>
        <dbReference type="EMBL" id="NGO72202.1"/>
    </source>
</evidence>
<keyword evidence="1" id="KW-0812">Transmembrane</keyword>
<organism evidence="2 3">
    <name type="scientific">Streptomyces boncukensis</name>
    <dbReference type="NCBI Taxonomy" id="2711219"/>
    <lineage>
        <taxon>Bacteria</taxon>
        <taxon>Bacillati</taxon>
        <taxon>Actinomycetota</taxon>
        <taxon>Actinomycetes</taxon>
        <taxon>Kitasatosporales</taxon>
        <taxon>Streptomycetaceae</taxon>
        <taxon>Streptomyces</taxon>
    </lineage>
</organism>
<feature type="transmembrane region" description="Helical" evidence="1">
    <location>
        <begin position="177"/>
        <end position="199"/>
    </location>
</feature>
<keyword evidence="1" id="KW-1133">Transmembrane helix</keyword>
<feature type="transmembrane region" description="Helical" evidence="1">
    <location>
        <begin position="219"/>
        <end position="240"/>
    </location>
</feature>
<sequence>MPVWVLALFIANVGTANNLKTTYPDAKDRANIADTMDSPAGLAMTGPDHYLHSGYDYGAMFSHQMVGYSAIAVALMTVLFVVRHTRAEEETGRAELVRAGVVGRHAPLTAALGVAVLANVLLALLLAMGLAGLDLEGIDSQGALVFAGGQLMVGLVFAGVAAVTVQITEHSRAASGMAFAVLGAAYALRAAGDVGSGFLSWLSPIGWAQRAYPFLDDRWWPVLLGIVIALAVGAAGYALSTRRDVGAGLRPARRGEPHARSSLTTPLGFALRLHRGLLTGFVFGLLLLGAMYGSLLGDVEDMIEDVDQFKKAVERLGGDLTDSFASTVVIVLAVVASIYVVMAALRPRSEETSGRAEPVLGVWLSRTSWLYSHLAVAVVGGTLVLLAGGVGMGLAGAASVSDGEMLPKLMGAALAYAPALWVTAGVAALLFGWAPKAVQLTWVIPVYSFITGYLGQLFDMPEGLKNFSPFGHIPQYPAESMDWLPMGILTLLAAALFAAGAAGFHRRDLETK</sequence>
<feature type="transmembrane region" description="Helical" evidence="1">
    <location>
        <begin position="483"/>
        <end position="504"/>
    </location>
</feature>
<name>A0A6G4X4Z4_9ACTN</name>
<evidence type="ECO:0000256" key="1">
    <source>
        <dbReference type="SAM" id="Phobius"/>
    </source>
</evidence>